<feature type="signal peptide" evidence="2">
    <location>
        <begin position="1"/>
        <end position="22"/>
    </location>
</feature>
<dbReference type="InterPro" id="IPR002508">
    <property type="entry name" value="MurNAc-LAA_cat"/>
</dbReference>
<comment type="caution">
    <text evidence="4">The sequence shown here is derived from an EMBL/GenBank/DDBJ whole genome shotgun (WGS) entry which is preliminary data.</text>
</comment>
<dbReference type="SMART" id="SM00646">
    <property type="entry name" value="Ami_3"/>
    <property type="match status" value="1"/>
</dbReference>
<evidence type="ECO:0000313" key="4">
    <source>
        <dbReference type="EMBL" id="HIV25229.1"/>
    </source>
</evidence>
<name>A0A9D1P2F0_9FIRM</name>
<sequence length="560" mass="61552">MKKYSWILGAFFLLFGAVPVMAAEETPEAVEAGYILESPTEEGRDVFIQAGGEDSELSDVLLTIREEGREVQVEGEAISNVAAFHLSDAAELICMEGRLDGRAFRTELQALDGEEGIVLSEENYSDYVVSDAEQDAASISNAMEETDQTDKGIRLLEEGDEEAVVVIDPGHGPDSPGTYKTWDGIVYREEELTMEIAEYLQEELESYGNVRVYLTRDAESTPSIYERVEYASELEADILVSIHLNAAGDVNDQETTASGVEAMVAKIGTYNPENAQEGQDLARCILDELAGLGFEDRGFVIRMGDEPEDVYEDGSVSDYYGIVRYGQMLDVPSIIVEHGFLNNESDFRTYLSTAEARRSLAEADARGIAAYLGLSKVSPWEETLTGDWDGDGIDTLCGRIGNMYYFKNDQTGGEADTVIAYGRPDDEVLVGDWDGDGVDTLCVRRGKNYYFKNSIDGGEADTVIAYGHEEDPVLVGDWDGDGLDTLSVRRGKEYYFKNSIDGGEADAVIAYGHEEDLVLVGDWDGDGLDTLAVWREARYYFKNSIEGGEADLVILYGKTA</sequence>
<dbReference type="InterPro" id="IPR028994">
    <property type="entry name" value="Integrin_alpha_N"/>
</dbReference>
<evidence type="ECO:0000313" key="5">
    <source>
        <dbReference type="Proteomes" id="UP000824169"/>
    </source>
</evidence>
<dbReference type="SUPFAM" id="SSF53187">
    <property type="entry name" value="Zn-dependent exopeptidases"/>
    <property type="match status" value="1"/>
</dbReference>
<dbReference type="Pfam" id="PF01520">
    <property type="entry name" value="Amidase_3"/>
    <property type="match status" value="1"/>
</dbReference>
<dbReference type="Proteomes" id="UP000824169">
    <property type="component" value="Unassembled WGS sequence"/>
</dbReference>
<keyword evidence="2" id="KW-0732">Signal</keyword>
<dbReference type="Gene3D" id="3.40.630.40">
    <property type="entry name" value="Zn-dependent exopeptidases"/>
    <property type="match status" value="1"/>
</dbReference>
<organism evidence="4 5">
    <name type="scientific">Candidatus Scatomonas pullistercoris</name>
    <dbReference type="NCBI Taxonomy" id="2840920"/>
    <lineage>
        <taxon>Bacteria</taxon>
        <taxon>Bacillati</taxon>
        <taxon>Bacillota</taxon>
        <taxon>Clostridia</taxon>
        <taxon>Lachnospirales</taxon>
        <taxon>Lachnospiraceae</taxon>
        <taxon>Lachnospiraceae incertae sedis</taxon>
        <taxon>Candidatus Scatomonas</taxon>
    </lineage>
</organism>
<reference evidence="4" key="2">
    <citation type="journal article" date="2021" name="PeerJ">
        <title>Extensive microbial diversity within the chicken gut microbiome revealed by metagenomics and culture.</title>
        <authorList>
            <person name="Gilroy R."/>
            <person name="Ravi A."/>
            <person name="Getino M."/>
            <person name="Pursley I."/>
            <person name="Horton D.L."/>
            <person name="Alikhan N.F."/>
            <person name="Baker D."/>
            <person name="Gharbi K."/>
            <person name="Hall N."/>
            <person name="Watson M."/>
            <person name="Adriaenssens E.M."/>
            <person name="Foster-Nyarko E."/>
            <person name="Jarju S."/>
            <person name="Secka A."/>
            <person name="Antonio M."/>
            <person name="Oren A."/>
            <person name="Chaudhuri R.R."/>
            <person name="La Ragione R."/>
            <person name="Hildebrand F."/>
            <person name="Pallen M.J."/>
        </authorList>
    </citation>
    <scope>NUCLEOTIDE SEQUENCE</scope>
    <source>
        <strain evidence="4">CHK188-20938</strain>
    </source>
</reference>
<protein>
    <submittedName>
        <fullName evidence="4">N-acetylmuramoyl-L-alanine amidase</fullName>
    </submittedName>
</protein>
<gene>
    <name evidence="4" type="ORF">IAB71_05485</name>
</gene>
<dbReference type="GO" id="GO:0009253">
    <property type="term" value="P:peptidoglycan catabolic process"/>
    <property type="evidence" value="ECO:0007669"/>
    <property type="project" value="InterPro"/>
</dbReference>
<dbReference type="SUPFAM" id="SSF69318">
    <property type="entry name" value="Integrin alpha N-terminal domain"/>
    <property type="match status" value="1"/>
</dbReference>
<dbReference type="EMBL" id="DVOO01000015">
    <property type="protein sequence ID" value="HIV25229.1"/>
    <property type="molecule type" value="Genomic_DNA"/>
</dbReference>
<dbReference type="PANTHER" id="PTHR30404">
    <property type="entry name" value="N-ACETYLMURAMOYL-L-ALANINE AMIDASE"/>
    <property type="match status" value="1"/>
</dbReference>
<evidence type="ECO:0000256" key="2">
    <source>
        <dbReference type="SAM" id="SignalP"/>
    </source>
</evidence>
<dbReference type="AlphaFoldDB" id="A0A9D1P2F0"/>
<dbReference type="GO" id="GO:0030288">
    <property type="term" value="C:outer membrane-bounded periplasmic space"/>
    <property type="evidence" value="ECO:0007669"/>
    <property type="project" value="TreeGrafter"/>
</dbReference>
<feature type="domain" description="MurNAc-LAA" evidence="3">
    <location>
        <begin position="228"/>
        <end position="369"/>
    </location>
</feature>
<feature type="chain" id="PRO_5039620820" evidence="2">
    <location>
        <begin position="23"/>
        <end position="560"/>
    </location>
</feature>
<dbReference type="InterPro" id="IPR050695">
    <property type="entry name" value="N-acetylmuramoyl_amidase_3"/>
</dbReference>
<dbReference type="PANTHER" id="PTHR30404:SF0">
    <property type="entry name" value="N-ACETYLMURAMOYL-L-ALANINE AMIDASE AMIC"/>
    <property type="match status" value="1"/>
</dbReference>
<proteinExistence type="predicted"/>
<accession>A0A9D1P2F0</accession>
<evidence type="ECO:0000256" key="1">
    <source>
        <dbReference type="ARBA" id="ARBA00022801"/>
    </source>
</evidence>
<evidence type="ECO:0000259" key="3">
    <source>
        <dbReference type="SMART" id="SM00646"/>
    </source>
</evidence>
<keyword evidence="1" id="KW-0378">Hydrolase</keyword>
<reference evidence="4" key="1">
    <citation type="submission" date="2020-10" db="EMBL/GenBank/DDBJ databases">
        <authorList>
            <person name="Gilroy R."/>
        </authorList>
    </citation>
    <scope>NUCLEOTIDE SEQUENCE</scope>
    <source>
        <strain evidence="4">CHK188-20938</strain>
    </source>
</reference>
<dbReference type="GO" id="GO:0008745">
    <property type="term" value="F:N-acetylmuramoyl-L-alanine amidase activity"/>
    <property type="evidence" value="ECO:0007669"/>
    <property type="project" value="InterPro"/>
</dbReference>
<dbReference type="CDD" id="cd02696">
    <property type="entry name" value="MurNAc-LAA"/>
    <property type="match status" value="1"/>
</dbReference>